<dbReference type="GO" id="GO:0042393">
    <property type="term" value="F:histone binding"/>
    <property type="evidence" value="ECO:0007669"/>
    <property type="project" value="TreeGrafter"/>
</dbReference>
<dbReference type="CDD" id="cd17724">
    <property type="entry name" value="BRCT_p53bp1_rpt2"/>
    <property type="match status" value="1"/>
</dbReference>
<dbReference type="Gene3D" id="3.40.50.10190">
    <property type="entry name" value="BRCT domain"/>
    <property type="match status" value="1"/>
</dbReference>
<dbReference type="Gene3D" id="2.30.30.140">
    <property type="match status" value="1"/>
</dbReference>
<dbReference type="PANTHER" id="PTHR15321:SF3">
    <property type="entry name" value="TP53-BINDING PROTEIN 1"/>
    <property type="match status" value="1"/>
</dbReference>
<feature type="compositionally biased region" description="Basic and acidic residues" evidence="4">
    <location>
        <begin position="552"/>
        <end position="570"/>
    </location>
</feature>
<dbReference type="EMBL" id="BQKY01000003">
    <property type="protein sequence ID" value="GJN88745.1"/>
    <property type="molecule type" value="Genomic_DNA"/>
</dbReference>
<dbReference type="CDD" id="cd17745">
    <property type="entry name" value="BRCT_p53bp1_rpt1"/>
    <property type="match status" value="1"/>
</dbReference>
<feature type="compositionally biased region" description="Low complexity" evidence="4">
    <location>
        <begin position="37"/>
        <end position="53"/>
    </location>
</feature>
<reference evidence="5 6" key="1">
    <citation type="submission" date="2021-12" db="EMBL/GenBank/DDBJ databases">
        <title>High titer production of polyol ester of fatty acids by Rhodotorula paludigena BS15 towards product separation-free biomass refinery.</title>
        <authorList>
            <person name="Mano J."/>
            <person name="Ono H."/>
            <person name="Tanaka T."/>
            <person name="Naito K."/>
            <person name="Sushida H."/>
            <person name="Ike M."/>
            <person name="Tokuyasu K."/>
            <person name="Kitaoka M."/>
        </authorList>
    </citation>
    <scope>NUCLEOTIDE SEQUENCE [LARGE SCALE GENOMIC DNA]</scope>
    <source>
        <strain evidence="5 6">BS15</strain>
    </source>
</reference>
<feature type="compositionally biased region" description="Polar residues" evidence="4">
    <location>
        <begin position="617"/>
        <end position="634"/>
    </location>
</feature>
<dbReference type="InterPro" id="IPR047250">
    <property type="entry name" value="BRCT_p53bp1-like_rpt2"/>
</dbReference>
<feature type="region of interest" description="Disordered" evidence="4">
    <location>
        <begin position="1"/>
        <end position="342"/>
    </location>
</feature>
<evidence type="ECO:0000256" key="1">
    <source>
        <dbReference type="ARBA" id="ARBA00004123"/>
    </source>
</evidence>
<feature type="compositionally biased region" description="Polar residues" evidence="4">
    <location>
        <begin position="483"/>
        <end position="502"/>
    </location>
</feature>
<evidence type="ECO:0000256" key="2">
    <source>
        <dbReference type="ARBA" id="ARBA00022763"/>
    </source>
</evidence>
<evidence type="ECO:0000256" key="4">
    <source>
        <dbReference type="SAM" id="MobiDB-lite"/>
    </source>
</evidence>
<dbReference type="InterPro" id="IPR047252">
    <property type="entry name" value="TP53BP1-like"/>
</dbReference>
<dbReference type="GO" id="GO:0005634">
    <property type="term" value="C:nucleus"/>
    <property type="evidence" value="ECO:0007669"/>
    <property type="project" value="UniProtKB-SubCell"/>
</dbReference>
<sequence>MAGAELVPDTPKPTAASTPSQHPPEDSYSQSYLFGVLNGNSMLSASGSGLGAAQERPAASNKHITSSAPPTADQDELASVPDSQVPPPAPAADRQDDSYGPPPPSSDVEDALYTESLPVEGPSGPPGFSLEVGDLGATQPQPTRKGDSRIDSSRDVSAMAQCEEAMEEVDELVDDGEDTSMDLTRAVGGLVHTSAPSGDASAIPPRSAQHGESQKENASPSRTHSRPPFGAPFGLNNSHANLDDTTGAPSSSPAVARELLQRRASPSKPRLNLEEPASSADPDLSPSVLLSPRRAAMHRAGAATEASSDAADPPAPLQSMRMIGHNEGPETSTPAFSNALPPAPQLTGAVTAPVVAFTASTPGHALAAFPSQPPPARSASCVDPQRFATSAAMKAPLPPPKKRQKREAWDGISQDSRQSTQTQSDGSLGSTNAAAIDPTQPAEEESVQIPATLVHDGANTEIADDSRGRMGRLDLGETMSKAARNNSDGVQDSLVSTFSTSALPARPASATASELPHDLPKLSRHAHVPLFAPSASSSQSSAPASRDGGSPAKDRDSDVKGKKRLSDISELKSSLEPPTQFEIAATQKEYDVERNGSSLRSYDGEFNNSDHWHASFQVDTSTDSNAHSRQQSSVAPGRELRRRPPPPTPTADSRPVNSALRSSKSSVSQLVEQPGQIPSPSAFDDEALAAPMHQAADLSTLAEPTQAQAMPESSPEIPLARQAASHVRPARQTHLASASSGLHEQPQAASSNGVVPDSDGTSQAFDEVVETGVASNAASPIGVVPKVTTGEPKKVKPGRADVASKAIPDGPGVKGKGKARAPFPDESPDALNLLQGDDQGVLQETNYDELPSARNLKSRVTRPKPAAPPTVKKGKGKKRATPPPPIEADVGAVEDHEAAPSPRKKRRTSTGTAAGPSTLTRRPSTSSSTPGPAQSKSRKASAATKKVIPTRGARRRTRSVSAAGSPSPEPLAALAPARSRRRAASTATTLSVRGASPALTDEKPDIKGKRTLPDTAPFSRVLGMWRDDGHFYSGSVSHVTSGFFHVKFDDGSIGKLKPAELRRCELTEGDFVLYVTGVDKKTEEQLAALQDEAAVTAIARQDEDGDAHEGLAELDVLTVRTRSGGVDTVKVKEICVPQRYSLQLEDKRLTTDELAQFEGRERLPLQKLALAKPPSPIIVEPFDKNERRFRLFGRTAFLVTYASRSTTGSSSLNDRKSLLEDLEKAGATVIEWQHLFTVNTSKSASASPELFFPRVDFEGIDEIFLLADRPCTTIKFLVSLALGVPCLSKEFAVHSIAEGVRRDWRDYVLPAGVLHDIGTYAIGGQLRALVKDEHDLDSLVAAHAAGGPFRDKSFLVVMKRSGKGREDDAKHAYAILSLLTCACAHLVHFVATPAAASSATGYDYVFLDDEEVTSIPRALASHKGLVNIVWVKQCLMAGRLLPSSRMKGLDE</sequence>
<feature type="compositionally biased region" description="Polar residues" evidence="4">
    <location>
        <begin position="734"/>
        <end position="764"/>
    </location>
</feature>
<keyword evidence="6" id="KW-1185">Reference proteome</keyword>
<feature type="compositionally biased region" description="Basic and acidic residues" evidence="4">
    <location>
        <begin position="1000"/>
        <end position="1012"/>
    </location>
</feature>
<dbReference type="GO" id="GO:0000077">
    <property type="term" value="P:DNA damage checkpoint signaling"/>
    <property type="evidence" value="ECO:0007669"/>
    <property type="project" value="TreeGrafter"/>
</dbReference>
<dbReference type="InterPro" id="IPR047249">
    <property type="entry name" value="BRCT_p53bp1-like_rpt1"/>
</dbReference>
<dbReference type="GO" id="GO:0045944">
    <property type="term" value="P:positive regulation of transcription by RNA polymerase II"/>
    <property type="evidence" value="ECO:0007669"/>
    <property type="project" value="TreeGrafter"/>
</dbReference>
<evidence type="ECO:0000256" key="3">
    <source>
        <dbReference type="ARBA" id="ARBA00023242"/>
    </source>
</evidence>
<feature type="compositionally biased region" description="Low complexity" evidence="4">
    <location>
        <begin position="276"/>
        <end position="312"/>
    </location>
</feature>
<comment type="caution">
    <text evidence="5">The sequence shown here is derived from an EMBL/GenBank/DDBJ whole genome shotgun (WGS) entry which is preliminary data.</text>
</comment>
<dbReference type="Proteomes" id="UP001342314">
    <property type="component" value="Unassembled WGS sequence"/>
</dbReference>
<dbReference type="InterPro" id="IPR036420">
    <property type="entry name" value="BRCT_dom_sf"/>
</dbReference>
<feature type="compositionally biased region" description="Polar residues" evidence="4">
    <location>
        <begin position="659"/>
        <end position="679"/>
    </location>
</feature>
<gene>
    <name evidence="5" type="ORF">Rhopal_001713-T1</name>
</gene>
<name>A0AAV5G8C0_9BASI</name>
<feature type="compositionally biased region" description="Acidic residues" evidence="4">
    <location>
        <begin position="164"/>
        <end position="180"/>
    </location>
</feature>
<feature type="compositionally biased region" description="Basic and acidic residues" evidence="4">
    <location>
        <begin position="464"/>
        <end position="475"/>
    </location>
</feature>
<feature type="region of interest" description="Disordered" evidence="4">
    <location>
        <begin position="364"/>
        <end position="1012"/>
    </location>
</feature>
<organism evidence="5 6">
    <name type="scientific">Rhodotorula paludigena</name>
    <dbReference type="NCBI Taxonomy" id="86838"/>
    <lineage>
        <taxon>Eukaryota</taxon>
        <taxon>Fungi</taxon>
        <taxon>Dikarya</taxon>
        <taxon>Basidiomycota</taxon>
        <taxon>Pucciniomycotina</taxon>
        <taxon>Microbotryomycetes</taxon>
        <taxon>Sporidiobolales</taxon>
        <taxon>Sporidiobolaceae</taxon>
        <taxon>Rhodotorula</taxon>
    </lineage>
</organism>
<keyword evidence="2" id="KW-0227">DNA damage</keyword>
<feature type="compositionally biased region" description="Polar residues" evidence="4">
    <location>
        <begin position="235"/>
        <end position="253"/>
    </location>
</feature>
<feature type="compositionally biased region" description="Basic and acidic residues" evidence="4">
    <location>
        <begin position="144"/>
        <end position="154"/>
    </location>
</feature>
<accession>A0AAV5G8C0</accession>
<proteinExistence type="predicted"/>
<protein>
    <recommendedName>
        <fullName evidence="7">BRCT domain-containing protein</fullName>
    </recommendedName>
</protein>
<keyword evidence="3" id="KW-0539">Nucleus</keyword>
<feature type="compositionally biased region" description="Low complexity" evidence="4">
    <location>
        <begin position="961"/>
        <end position="977"/>
    </location>
</feature>
<evidence type="ECO:0000313" key="5">
    <source>
        <dbReference type="EMBL" id="GJN88745.1"/>
    </source>
</evidence>
<feature type="compositionally biased region" description="Low complexity" evidence="4">
    <location>
        <begin position="915"/>
        <end position="946"/>
    </location>
</feature>
<comment type="subcellular location">
    <subcellularLocation>
        <location evidence="1">Nucleus</location>
    </subcellularLocation>
</comment>
<feature type="compositionally biased region" description="Low complexity" evidence="4">
    <location>
        <begin position="413"/>
        <end position="425"/>
    </location>
</feature>
<dbReference type="PANTHER" id="PTHR15321">
    <property type="entry name" value="TUMOR SUPPRESSOR P53-BINDING PROTEIN 1"/>
    <property type="match status" value="1"/>
</dbReference>
<evidence type="ECO:0008006" key="7">
    <source>
        <dbReference type="Google" id="ProtNLM"/>
    </source>
</evidence>
<dbReference type="SUPFAM" id="SSF52113">
    <property type="entry name" value="BRCT domain"/>
    <property type="match status" value="1"/>
</dbReference>
<feature type="compositionally biased region" description="Low complexity" evidence="4">
    <location>
        <begin position="532"/>
        <end position="545"/>
    </location>
</feature>
<evidence type="ECO:0000313" key="6">
    <source>
        <dbReference type="Proteomes" id="UP001342314"/>
    </source>
</evidence>